<feature type="disulfide bond" evidence="8">
    <location>
        <begin position="690"/>
        <end position="708"/>
    </location>
</feature>
<dbReference type="AlphaFoldDB" id="A0A195FWA5"/>
<keyword evidence="3" id="KW-0812">Transmembrane</keyword>
<comment type="subcellular location">
    <subcellularLocation>
        <location evidence="2">Endomembrane system</location>
    </subcellularLocation>
    <subcellularLocation>
        <location evidence="1">Membrane</location>
        <topology evidence="1">Single-pass membrane protein</topology>
    </subcellularLocation>
</comment>
<feature type="region of interest" description="Disordered" evidence="9">
    <location>
        <begin position="309"/>
        <end position="328"/>
    </location>
</feature>
<dbReference type="PRINTS" id="PR00261">
    <property type="entry name" value="LDLRECEPTOR"/>
</dbReference>
<feature type="region of interest" description="Disordered" evidence="9">
    <location>
        <begin position="367"/>
        <end position="426"/>
    </location>
</feature>
<dbReference type="PANTHER" id="PTHR24270">
    <property type="entry name" value="LOW-DENSITY LIPOPROTEIN RECEPTOR-RELATED"/>
    <property type="match status" value="1"/>
</dbReference>
<dbReference type="Pfam" id="PF00057">
    <property type="entry name" value="Ldl_recept_a"/>
    <property type="match status" value="2"/>
</dbReference>
<dbReference type="InterPro" id="IPR000082">
    <property type="entry name" value="SEA_dom"/>
</dbReference>
<evidence type="ECO:0000256" key="9">
    <source>
        <dbReference type="SAM" id="MobiDB-lite"/>
    </source>
</evidence>
<keyword evidence="12" id="KW-1185">Reference proteome</keyword>
<dbReference type="STRING" id="34720.A0A195FWA5"/>
<dbReference type="SMART" id="SM00192">
    <property type="entry name" value="LDLa"/>
    <property type="match status" value="3"/>
</dbReference>
<accession>A0A195FWA5</accession>
<dbReference type="InterPro" id="IPR036055">
    <property type="entry name" value="LDL_receptor-like_sf"/>
</dbReference>
<comment type="caution">
    <text evidence="8">Lacks conserved residue(s) required for the propagation of feature annotation.</text>
</comment>
<dbReference type="InterPro" id="IPR002172">
    <property type="entry name" value="LDrepeatLR_classA_rpt"/>
</dbReference>
<feature type="domain" description="SEA" evidence="10">
    <location>
        <begin position="428"/>
        <end position="540"/>
    </location>
</feature>
<evidence type="ECO:0000313" key="11">
    <source>
        <dbReference type="EMBL" id="KYN44706.1"/>
    </source>
</evidence>
<feature type="disulfide bond" evidence="8">
    <location>
        <begin position="683"/>
        <end position="695"/>
    </location>
</feature>
<dbReference type="GO" id="GO:0012505">
    <property type="term" value="C:endomembrane system"/>
    <property type="evidence" value="ECO:0007669"/>
    <property type="project" value="UniProtKB-SubCell"/>
</dbReference>
<name>A0A195FWA5_9HYME</name>
<dbReference type="Proteomes" id="UP000078541">
    <property type="component" value="Unassembled WGS sequence"/>
</dbReference>
<feature type="disulfide bond" evidence="8">
    <location>
        <begin position="663"/>
        <end position="678"/>
    </location>
</feature>
<organism evidence="11 12">
    <name type="scientific">Trachymyrmex septentrionalis</name>
    <dbReference type="NCBI Taxonomy" id="34720"/>
    <lineage>
        <taxon>Eukaryota</taxon>
        <taxon>Metazoa</taxon>
        <taxon>Ecdysozoa</taxon>
        <taxon>Arthropoda</taxon>
        <taxon>Hexapoda</taxon>
        <taxon>Insecta</taxon>
        <taxon>Pterygota</taxon>
        <taxon>Neoptera</taxon>
        <taxon>Endopterygota</taxon>
        <taxon>Hymenoptera</taxon>
        <taxon>Apocrita</taxon>
        <taxon>Aculeata</taxon>
        <taxon>Formicoidea</taxon>
        <taxon>Formicidae</taxon>
        <taxon>Myrmicinae</taxon>
        <taxon>Trachymyrmex</taxon>
    </lineage>
</organism>
<keyword evidence="5" id="KW-1133">Transmembrane helix</keyword>
<dbReference type="SUPFAM" id="SSF57424">
    <property type="entry name" value="LDL receptor-like module"/>
    <property type="match status" value="3"/>
</dbReference>
<evidence type="ECO:0000256" key="6">
    <source>
        <dbReference type="ARBA" id="ARBA00023136"/>
    </source>
</evidence>
<feature type="non-terminal residue" evidence="11">
    <location>
        <position position="1"/>
    </location>
</feature>
<keyword evidence="7 8" id="KW-1015">Disulfide bond</keyword>
<evidence type="ECO:0000256" key="3">
    <source>
        <dbReference type="ARBA" id="ARBA00022692"/>
    </source>
</evidence>
<dbReference type="PROSITE" id="PS50024">
    <property type="entry name" value="SEA"/>
    <property type="match status" value="1"/>
</dbReference>
<evidence type="ECO:0000256" key="8">
    <source>
        <dbReference type="PROSITE-ProRule" id="PRU00124"/>
    </source>
</evidence>
<dbReference type="EMBL" id="KQ981208">
    <property type="protein sequence ID" value="KYN44706.1"/>
    <property type="molecule type" value="Genomic_DNA"/>
</dbReference>
<evidence type="ECO:0000256" key="1">
    <source>
        <dbReference type="ARBA" id="ARBA00004167"/>
    </source>
</evidence>
<proteinExistence type="predicted"/>
<evidence type="ECO:0000256" key="7">
    <source>
        <dbReference type="ARBA" id="ARBA00023157"/>
    </source>
</evidence>
<reference evidence="11 12" key="1">
    <citation type="submission" date="2016-03" db="EMBL/GenBank/DDBJ databases">
        <title>Trachymyrmex septentrionalis WGS genome.</title>
        <authorList>
            <person name="Nygaard S."/>
            <person name="Hu H."/>
            <person name="Boomsma J."/>
            <person name="Zhang G."/>
        </authorList>
    </citation>
    <scope>NUCLEOTIDE SEQUENCE [LARGE SCALE GENOMIC DNA]</scope>
    <source>
        <strain evidence="11">Tsep2-gDNA-1</strain>
        <tissue evidence="11">Whole body</tissue>
    </source>
</reference>
<evidence type="ECO:0000256" key="2">
    <source>
        <dbReference type="ARBA" id="ARBA00004308"/>
    </source>
</evidence>
<keyword evidence="4" id="KW-0677">Repeat</keyword>
<evidence type="ECO:0000256" key="4">
    <source>
        <dbReference type="ARBA" id="ARBA00022737"/>
    </source>
</evidence>
<gene>
    <name evidence="11" type="ORF">ALC56_00701</name>
</gene>
<feature type="compositionally biased region" description="Low complexity" evidence="9">
    <location>
        <begin position="400"/>
        <end position="411"/>
    </location>
</feature>
<dbReference type="GO" id="GO:0016192">
    <property type="term" value="P:vesicle-mediated transport"/>
    <property type="evidence" value="ECO:0007669"/>
    <property type="project" value="UniProtKB-ARBA"/>
</dbReference>
<feature type="disulfide bond" evidence="8">
    <location>
        <begin position="557"/>
        <end position="575"/>
    </location>
</feature>
<evidence type="ECO:0000259" key="10">
    <source>
        <dbReference type="PROSITE" id="PS50024"/>
    </source>
</evidence>
<dbReference type="InterPro" id="IPR050685">
    <property type="entry name" value="LDLR"/>
</dbReference>
<evidence type="ECO:0000313" key="12">
    <source>
        <dbReference type="Proteomes" id="UP000078541"/>
    </source>
</evidence>
<dbReference type="PROSITE" id="PS01209">
    <property type="entry name" value="LDLRA_1"/>
    <property type="match status" value="2"/>
</dbReference>
<feature type="disulfide bond" evidence="8">
    <location>
        <begin position="702"/>
        <end position="717"/>
    </location>
</feature>
<sequence>RQGTTLTTVETRREGEGKPRGLLKKFYLVGAHGLSDATERRIRGQISSACPWRNCSSFAGLTCEWQTAARGFVGHVVRIGRRVLLGKSDRDDFRNFAAVAKRGLWYLTKSELLGCVPKRGERNMKVHIRSFLLRLCSFSEYGIGGISRLFIPLRSNDSVSQKTIKMQRLIYIEIVDDHGVLSHRKLITKTFVNRSSAPFHSYIRNARKVSPLSIPIRCIIHTYAVTAARLHNQAGRTYPKIVRYSPITIRYSGWFLRLISTDDDLIFDPEGKQTAAQAPLIETHQDDSFFHRIKRGVSDLFTLARGIATTTPSDQEEENEIQNQDIDKSVILNVGDEGNHTVDQPEVPNAKTGIGVIQRLVLEKNENNDEADEHENEINNPAESQRIPLTYGNTDDEDLAGSGEIEGSAGEVDYSPNSGNTHRNTDGKARFYRITLTVGEPYRREYADRNSLEYRELSSNLTHAVENLYNRHIPGYNHFASVVKISPTTDAFTSQVTLDIGSTFTDELEVRAILEQQLQYHSLGSIQVGPEGFTFRIFQAGEKDTQPECDQMTELRCRSGECVPLESRCDGVSQCNDSSDEDNCPTDSLNKTRDDFEYTTVTSQHPSLHFPTDTTHTVNPEVPDIDDKQIEESTLRSSSNKCRADDTVRCHDGSRYICSVQQCDGVPDCDDGGDEIDCPHPGCSAGEFACDVNRCILESQRCNFMEDCQDGSDEHDCSYPGIDRAVILFSTPVRTSLIEIDGLSATRIRPDAATLIQIGLPLVQPVGVGANFRRRVSSTNGEANP</sequence>
<keyword evidence="6" id="KW-0472">Membrane</keyword>
<dbReference type="PROSITE" id="PS50068">
    <property type="entry name" value="LDLRA_2"/>
    <property type="match status" value="3"/>
</dbReference>
<evidence type="ECO:0000256" key="5">
    <source>
        <dbReference type="ARBA" id="ARBA00022989"/>
    </source>
</evidence>
<dbReference type="GO" id="GO:0016020">
    <property type="term" value="C:membrane"/>
    <property type="evidence" value="ECO:0007669"/>
    <property type="project" value="UniProtKB-SubCell"/>
</dbReference>
<dbReference type="CDD" id="cd00112">
    <property type="entry name" value="LDLa"/>
    <property type="match status" value="3"/>
</dbReference>
<protein>
    <submittedName>
        <fullName evidence="11">Basement membrane-specific heparan sulfate proteoglycan core protein</fullName>
    </submittedName>
</protein>
<dbReference type="Gene3D" id="4.10.400.10">
    <property type="entry name" value="Low-density Lipoprotein Receptor"/>
    <property type="match status" value="3"/>
</dbReference>
<feature type="disulfide bond" evidence="8">
    <location>
        <begin position="569"/>
        <end position="584"/>
    </location>
</feature>
<dbReference type="InterPro" id="IPR023415">
    <property type="entry name" value="LDLR_class-A_CS"/>
</dbReference>